<dbReference type="WBParaSite" id="SBAD_0001013601-mRNA-1">
    <property type="protein sequence ID" value="SBAD_0001013601-mRNA-1"/>
    <property type="gene ID" value="SBAD_0001013601"/>
</dbReference>
<feature type="signal peptide" evidence="1">
    <location>
        <begin position="1"/>
        <end position="16"/>
    </location>
</feature>
<proteinExistence type="predicted"/>
<evidence type="ECO:0000313" key="4">
    <source>
        <dbReference type="WBParaSite" id="SBAD_0001013601-mRNA-1"/>
    </source>
</evidence>
<accession>A0A183J1N8</accession>
<evidence type="ECO:0000313" key="2">
    <source>
        <dbReference type="EMBL" id="VDP25968.1"/>
    </source>
</evidence>
<dbReference type="EMBL" id="UZAM01013164">
    <property type="protein sequence ID" value="VDP25968.1"/>
    <property type="molecule type" value="Genomic_DNA"/>
</dbReference>
<gene>
    <name evidence="2" type="ORF">SBAD_LOCUS9786</name>
</gene>
<keyword evidence="1" id="KW-0732">Signal</keyword>
<feature type="chain" id="PRO_5043140373" evidence="1">
    <location>
        <begin position="17"/>
        <end position="128"/>
    </location>
</feature>
<name>A0A183J1N8_9BILA</name>
<organism evidence="4">
    <name type="scientific">Soboliphyme baturini</name>
    <dbReference type="NCBI Taxonomy" id="241478"/>
    <lineage>
        <taxon>Eukaryota</taxon>
        <taxon>Metazoa</taxon>
        <taxon>Ecdysozoa</taxon>
        <taxon>Nematoda</taxon>
        <taxon>Enoplea</taxon>
        <taxon>Dorylaimia</taxon>
        <taxon>Dioctophymatida</taxon>
        <taxon>Dioctophymatoidea</taxon>
        <taxon>Soboliphymatidae</taxon>
        <taxon>Soboliphyme</taxon>
    </lineage>
</organism>
<protein>
    <submittedName>
        <fullName evidence="4">Secreted protein</fullName>
    </submittedName>
</protein>
<dbReference type="Proteomes" id="UP000270296">
    <property type="component" value="Unassembled WGS sequence"/>
</dbReference>
<evidence type="ECO:0000313" key="3">
    <source>
        <dbReference type="Proteomes" id="UP000270296"/>
    </source>
</evidence>
<reference evidence="2 3" key="2">
    <citation type="submission" date="2018-11" db="EMBL/GenBank/DDBJ databases">
        <authorList>
            <consortium name="Pathogen Informatics"/>
        </authorList>
    </citation>
    <scope>NUCLEOTIDE SEQUENCE [LARGE SCALE GENOMIC DNA]</scope>
</reference>
<reference evidence="4" key="1">
    <citation type="submission" date="2016-06" db="UniProtKB">
        <authorList>
            <consortium name="WormBaseParasite"/>
        </authorList>
    </citation>
    <scope>IDENTIFICATION</scope>
</reference>
<evidence type="ECO:0000256" key="1">
    <source>
        <dbReference type="SAM" id="SignalP"/>
    </source>
</evidence>
<sequence length="128" mass="13875">MFALLFGAQWPCVVVADGQPTSNQQNDGHCCVADDSELLDIEIPIAILKLPELRPNPDTGRTVVVVGVSSSTDFRANCTMAAADSVDDRNRTAVEPSLGRLFAQRLITRLDRRSTEGRCGRGKAFLLS</sequence>
<keyword evidence="3" id="KW-1185">Reference proteome</keyword>
<dbReference type="AlphaFoldDB" id="A0A183J1N8"/>